<feature type="chain" id="PRO_5017293701" evidence="5">
    <location>
        <begin position="25"/>
        <end position="283"/>
    </location>
</feature>
<dbReference type="CDD" id="cd07896">
    <property type="entry name" value="Adenylation_kDNA_ligase_like"/>
    <property type="match status" value="1"/>
</dbReference>
<dbReference type="GO" id="GO:0006281">
    <property type="term" value="P:DNA repair"/>
    <property type="evidence" value="ECO:0007669"/>
    <property type="project" value="UniProtKB-KW"/>
</dbReference>
<dbReference type="NCBIfam" id="NF006592">
    <property type="entry name" value="PRK09125.1"/>
    <property type="match status" value="1"/>
</dbReference>
<dbReference type="AlphaFoldDB" id="A0A3A6Q6Q7"/>
<dbReference type="EMBL" id="QVMU01000028">
    <property type="protein sequence ID" value="RJX66478.1"/>
    <property type="molecule type" value="Genomic_DNA"/>
</dbReference>
<dbReference type="PANTHER" id="PTHR47810:SF1">
    <property type="entry name" value="DNA LIGASE B"/>
    <property type="match status" value="1"/>
</dbReference>
<dbReference type="InterPro" id="IPR016059">
    <property type="entry name" value="DNA_ligase_ATP-dep_CS"/>
</dbReference>
<dbReference type="CDD" id="cd08041">
    <property type="entry name" value="OBF_kDNA_ligase_like"/>
    <property type="match status" value="1"/>
</dbReference>
<keyword evidence="5" id="KW-0732">Signal</keyword>
<evidence type="ECO:0000256" key="2">
    <source>
        <dbReference type="ARBA" id="ARBA00022705"/>
    </source>
</evidence>
<evidence type="ECO:0000256" key="1">
    <source>
        <dbReference type="ARBA" id="ARBA00022598"/>
    </source>
</evidence>
<reference evidence="7 8" key="1">
    <citation type="submission" date="2018-08" db="EMBL/GenBank/DDBJ databases">
        <title>Vibrio isolated from the Eastern China Marginal Seas.</title>
        <authorList>
            <person name="Li Y."/>
        </authorList>
    </citation>
    <scope>NUCLEOTIDE SEQUENCE [LARGE SCALE GENOMIC DNA]</scope>
    <source>
        <strain evidence="7 8">BEI233</strain>
    </source>
</reference>
<dbReference type="InterPro" id="IPR029319">
    <property type="entry name" value="DNA_ligase_OB"/>
</dbReference>
<evidence type="ECO:0000313" key="7">
    <source>
        <dbReference type="EMBL" id="RJX66478.1"/>
    </source>
</evidence>
<sequence>MQIRLTIVASSILFSLQISQPVFATSEEYMPLMHAKNYQDGINTAEYWKSEKLDGIRAIWNGKALKTRSGKSLIAPEWFTEALPNFPVEGELWAGRGNFHIVQQTVLDKTPHTQSWKKISFMLFDMPHAAGDFRKRYFNIVHTVNQIDVDHIKYVVHTPIASEAELFHYLDNVSGESGEGVMLRKVTSRYQAGRSTDILKLKKFHDAEARVIGYRVGRGKYQGMLGSLLVKLDNGIEFYIGSGFSDDQRKHPPEIGSTVTFRHNGYTDNGVPKFARYLRERSN</sequence>
<proteinExistence type="predicted"/>
<dbReference type="OrthoDB" id="9782700at2"/>
<keyword evidence="1 7" id="KW-0436">Ligase</keyword>
<dbReference type="GO" id="GO:0006260">
    <property type="term" value="P:DNA replication"/>
    <property type="evidence" value="ECO:0007669"/>
    <property type="project" value="UniProtKB-KW"/>
</dbReference>
<dbReference type="Proteomes" id="UP000273252">
    <property type="component" value="Unassembled WGS sequence"/>
</dbReference>
<feature type="signal peptide" evidence="5">
    <location>
        <begin position="1"/>
        <end position="24"/>
    </location>
</feature>
<dbReference type="PANTHER" id="PTHR47810">
    <property type="entry name" value="DNA LIGASE"/>
    <property type="match status" value="1"/>
</dbReference>
<feature type="domain" description="DNA ligase OB-like" evidence="6">
    <location>
        <begin position="217"/>
        <end position="281"/>
    </location>
</feature>
<comment type="caution">
    <text evidence="7">The sequence shown here is derived from an EMBL/GenBank/DDBJ whole genome shotgun (WGS) entry which is preliminary data.</text>
</comment>
<keyword evidence="3" id="KW-0227">DNA damage</keyword>
<organism evidence="7 8">
    <name type="scientific">Vibrio sinensis</name>
    <dbReference type="NCBI Taxonomy" id="2302434"/>
    <lineage>
        <taxon>Bacteria</taxon>
        <taxon>Pseudomonadati</taxon>
        <taxon>Pseudomonadota</taxon>
        <taxon>Gammaproteobacteria</taxon>
        <taxon>Vibrionales</taxon>
        <taxon>Vibrionaceae</taxon>
        <taxon>Vibrio</taxon>
    </lineage>
</organism>
<keyword evidence="8" id="KW-1185">Reference proteome</keyword>
<name>A0A3A6Q6Q7_9VIBR</name>
<dbReference type="InterPro" id="IPR012340">
    <property type="entry name" value="NA-bd_OB-fold"/>
</dbReference>
<dbReference type="RefSeq" id="WP_120034765.1">
    <property type="nucleotide sequence ID" value="NZ_QVMU01000028.1"/>
</dbReference>
<evidence type="ECO:0000313" key="8">
    <source>
        <dbReference type="Proteomes" id="UP000273252"/>
    </source>
</evidence>
<dbReference type="SUPFAM" id="SSF56091">
    <property type="entry name" value="DNA ligase/mRNA capping enzyme, catalytic domain"/>
    <property type="match status" value="1"/>
</dbReference>
<keyword evidence="4" id="KW-0234">DNA repair</keyword>
<evidence type="ECO:0000256" key="3">
    <source>
        <dbReference type="ARBA" id="ARBA00022763"/>
    </source>
</evidence>
<dbReference type="GO" id="GO:0003909">
    <property type="term" value="F:DNA ligase activity"/>
    <property type="evidence" value="ECO:0007669"/>
    <property type="project" value="InterPro"/>
</dbReference>
<keyword evidence="2" id="KW-0235">DNA replication</keyword>
<dbReference type="Gene3D" id="3.30.1490.70">
    <property type="match status" value="1"/>
</dbReference>
<accession>A0A3A6Q6Q7</accession>
<protein>
    <submittedName>
        <fullName evidence="7">DNA ligase</fullName>
    </submittedName>
</protein>
<dbReference type="InterPro" id="IPR050326">
    <property type="entry name" value="NAD_dep_DNA_ligaseB"/>
</dbReference>
<dbReference type="Pfam" id="PF14743">
    <property type="entry name" value="DNA_ligase_OB_2"/>
    <property type="match status" value="1"/>
</dbReference>
<evidence type="ECO:0000256" key="4">
    <source>
        <dbReference type="ARBA" id="ARBA00023204"/>
    </source>
</evidence>
<evidence type="ECO:0000256" key="5">
    <source>
        <dbReference type="SAM" id="SignalP"/>
    </source>
</evidence>
<dbReference type="SUPFAM" id="SSF50249">
    <property type="entry name" value="Nucleic acid-binding proteins"/>
    <property type="match status" value="1"/>
</dbReference>
<dbReference type="Gene3D" id="2.40.50.140">
    <property type="entry name" value="Nucleic acid-binding proteins"/>
    <property type="match status" value="1"/>
</dbReference>
<gene>
    <name evidence="7" type="ORF">DZ860_20255</name>
</gene>
<evidence type="ECO:0000259" key="6">
    <source>
        <dbReference type="Pfam" id="PF14743"/>
    </source>
</evidence>
<dbReference type="PROSITE" id="PS00333">
    <property type="entry name" value="DNA_LIGASE_A2"/>
    <property type="match status" value="1"/>
</dbReference>
<dbReference type="Gene3D" id="3.30.470.30">
    <property type="entry name" value="DNA ligase/mRNA capping enzyme"/>
    <property type="match status" value="1"/>
</dbReference>